<sequence>MTTRLICCSTLFQLISVSAMRAAGAFGSDRCVLLLTNTSTAPELVADVDAGDGVAEALLPHFDAVVHLDEWIAPIHPREWRVASANGPMLERLFRSVFELGDGPLELVLESLPNAPGGALAEVFPSARISMHSDGLMSYGPLRRALPRHVAERIEAIYYVDLVPGLRPVRLEEYQPRHVSVPAESLREVFAELASHTLDRLPDPSLLRDRTSAALLLGQYLTAIDILSGEEEVALHQAMIDAAVEVGCTDIVFKPHPQAPPAALGPLQKYAETVGAKLSVVREAVSAEALFELMHPAVVISCFSTALTTADAVYGLPVIAVGTDTVVSRLTPYQNSNRVPLAIIDAVYAQGILPPAQAEPHTPTEDLQAMLETLAYTLQPQFYDNHRELAEEFLTAAADTPLLAYFTRGRLRRLGLPGTPPGSAPQRVVQALKRPVKAVIPPAARRKLRRVLRG</sequence>
<keyword evidence="3" id="KW-1185">Reference proteome</keyword>
<organism evidence="2 3">
    <name type="scientific">Brevibacterium otitidis</name>
    <dbReference type="NCBI Taxonomy" id="53364"/>
    <lineage>
        <taxon>Bacteria</taxon>
        <taxon>Bacillati</taxon>
        <taxon>Actinomycetota</taxon>
        <taxon>Actinomycetes</taxon>
        <taxon>Micrococcales</taxon>
        <taxon>Brevibacteriaceae</taxon>
        <taxon>Brevibacterium</taxon>
    </lineage>
</organism>
<comment type="caution">
    <text evidence="2">The sequence shown here is derived from an EMBL/GenBank/DDBJ whole genome shotgun (WGS) entry which is preliminary data.</text>
</comment>
<dbReference type="EMBL" id="JBHMAU010000074">
    <property type="protein sequence ID" value="MFB9777278.1"/>
    <property type="molecule type" value="Genomic_DNA"/>
</dbReference>
<dbReference type="RefSeq" id="WP_376841188.1">
    <property type="nucleotide sequence ID" value="NZ_JBHMAU010000074.1"/>
</dbReference>
<dbReference type="Pfam" id="PF07388">
    <property type="entry name" value="A-2_8-polyST"/>
    <property type="match status" value="1"/>
</dbReference>
<evidence type="ECO:0000313" key="2">
    <source>
        <dbReference type="EMBL" id="MFB9777278.1"/>
    </source>
</evidence>
<evidence type="ECO:0000256" key="1">
    <source>
        <dbReference type="SAM" id="SignalP"/>
    </source>
</evidence>
<name>A0ABV5X4A4_9MICO</name>
<feature type="signal peptide" evidence="1">
    <location>
        <begin position="1"/>
        <end position="22"/>
    </location>
</feature>
<evidence type="ECO:0000313" key="3">
    <source>
        <dbReference type="Proteomes" id="UP001589707"/>
    </source>
</evidence>
<keyword evidence="1" id="KW-0732">Signal</keyword>
<dbReference type="Proteomes" id="UP001589707">
    <property type="component" value="Unassembled WGS sequence"/>
</dbReference>
<reference evidence="2 3" key="1">
    <citation type="submission" date="2024-09" db="EMBL/GenBank/DDBJ databases">
        <authorList>
            <person name="Sun Q."/>
            <person name="Mori K."/>
        </authorList>
    </citation>
    <scope>NUCLEOTIDE SEQUENCE [LARGE SCALE GENOMIC DNA]</scope>
    <source>
        <strain evidence="2 3">JCM 11683</strain>
    </source>
</reference>
<gene>
    <name evidence="2" type="ORF">ACFFN1_12860</name>
</gene>
<accession>A0ABV5X4A4</accession>
<feature type="chain" id="PRO_5045651542" evidence="1">
    <location>
        <begin position="23"/>
        <end position="454"/>
    </location>
</feature>
<dbReference type="InterPro" id="IPR010866">
    <property type="entry name" value="A-2_8-polyST"/>
</dbReference>
<protein>
    <submittedName>
        <fullName evidence="2">Polysialyltransferase family glycosyltransferase</fullName>
    </submittedName>
</protein>
<proteinExistence type="predicted"/>